<proteinExistence type="predicted"/>
<keyword evidence="1" id="KW-1133">Transmembrane helix</keyword>
<evidence type="ECO:0000313" key="3">
    <source>
        <dbReference type="Proteomes" id="UP000199379"/>
    </source>
</evidence>
<protein>
    <submittedName>
        <fullName evidence="2">4 TMS phage holin, superfamily IV</fullName>
    </submittedName>
</protein>
<dbReference type="RefSeq" id="WP_092364886.1">
    <property type="nucleotide sequence ID" value="NZ_BMGV01000004.1"/>
</dbReference>
<keyword evidence="1" id="KW-0472">Membrane</keyword>
<reference evidence="2 3" key="1">
    <citation type="submission" date="2016-10" db="EMBL/GenBank/DDBJ databases">
        <authorList>
            <person name="de Groot N.N."/>
        </authorList>
    </citation>
    <scope>NUCLEOTIDE SEQUENCE [LARGE SCALE GENOMIC DNA]</scope>
    <source>
        <strain evidence="2 3">DSM 29340</strain>
    </source>
</reference>
<organism evidence="2 3">
    <name type="scientific">Cribrihabitans marinus</name>
    <dbReference type="NCBI Taxonomy" id="1227549"/>
    <lineage>
        <taxon>Bacteria</taxon>
        <taxon>Pseudomonadati</taxon>
        <taxon>Pseudomonadota</taxon>
        <taxon>Alphaproteobacteria</taxon>
        <taxon>Rhodobacterales</taxon>
        <taxon>Paracoccaceae</taxon>
        <taxon>Cribrihabitans</taxon>
    </lineage>
</organism>
<sequence length="128" mass="13347">MSHRLLTIVALLIANAVGLLLAALLLDGFSIQALSLLIVVVIFTVVQVIADPLVTRLSERNLPALRGGVALAVVFVGLIVTNLLVAGFTVGGIANLLAATLLVWLGALIAGVLLPVYVFKTLRADKTK</sequence>
<dbReference type="AlphaFoldDB" id="A0A1H6XUU5"/>
<dbReference type="OrthoDB" id="7867530at2"/>
<name>A0A1H6XUU5_9RHOB</name>
<feature type="transmembrane region" description="Helical" evidence="1">
    <location>
        <begin position="96"/>
        <end position="119"/>
    </location>
</feature>
<evidence type="ECO:0000256" key="1">
    <source>
        <dbReference type="SAM" id="Phobius"/>
    </source>
</evidence>
<gene>
    <name evidence="2" type="ORF">SAMN05444007_104184</name>
</gene>
<feature type="transmembrane region" description="Helical" evidence="1">
    <location>
        <begin position="32"/>
        <end position="55"/>
    </location>
</feature>
<dbReference type="EMBL" id="FNYD01000004">
    <property type="protein sequence ID" value="SEJ32799.1"/>
    <property type="molecule type" value="Genomic_DNA"/>
</dbReference>
<evidence type="ECO:0000313" key="2">
    <source>
        <dbReference type="EMBL" id="SEJ32799.1"/>
    </source>
</evidence>
<feature type="transmembrane region" description="Helical" evidence="1">
    <location>
        <begin position="67"/>
        <end position="90"/>
    </location>
</feature>
<dbReference type="Proteomes" id="UP000199379">
    <property type="component" value="Unassembled WGS sequence"/>
</dbReference>
<accession>A0A1H6XUU5</accession>
<keyword evidence="1" id="KW-0812">Transmembrane</keyword>
<dbReference type="STRING" id="1227549.SAMN05444007_104184"/>
<keyword evidence="3" id="KW-1185">Reference proteome</keyword>